<dbReference type="KEGG" id="vg:20284471"/>
<keyword evidence="3" id="KW-1185">Reference proteome</keyword>
<keyword evidence="1" id="KW-1133">Transmembrane helix</keyword>
<sequence>MIISVLLFVIIGASSLFNVYAPSVQDGFFGRVLYLLTAMTCIVGLLQTGDVSDTTWTALIWLFALRTLRNAVLNGVKHAIQ</sequence>
<dbReference type="Proteomes" id="UP000202235">
    <property type="component" value="Segment"/>
</dbReference>
<evidence type="ECO:0000256" key="1">
    <source>
        <dbReference type="SAM" id="Phobius"/>
    </source>
</evidence>
<dbReference type="OrthoDB" id="18493at10239"/>
<keyword evidence="1" id="KW-0812">Transmembrane</keyword>
<evidence type="ECO:0000313" key="3">
    <source>
        <dbReference type="Proteomes" id="UP000202235"/>
    </source>
</evidence>
<reference evidence="2 3" key="1">
    <citation type="submission" date="2014-07" db="EMBL/GenBank/DDBJ databases">
        <title>Virulent Bacteriophage Infecting Escherichia coli K99.</title>
        <authorList>
            <person name="Son J.S."/>
            <person name="Paik H.R."/>
            <person name="Park S.H."/>
            <person name="Kim B.K."/>
            <person name="Jun S.Y."/>
            <person name="Yoon S.J."/>
            <person name="Kang S.H."/>
        </authorList>
    </citation>
    <scope>NUCLEOTIDE SEQUENCE [LARGE SCALE GENOMIC DNA]</scope>
</reference>
<keyword evidence="1" id="KW-0472">Membrane</keyword>
<gene>
    <name evidence="2" type="ORF">EK99P-1_0057</name>
</gene>
<name>A0A076YQQ2_9CAUD</name>
<accession>A0A076YQQ2</accession>
<proteinExistence type="predicted"/>
<feature type="transmembrane region" description="Helical" evidence="1">
    <location>
        <begin position="28"/>
        <end position="46"/>
    </location>
</feature>
<dbReference type="EMBL" id="KM233151">
    <property type="protein sequence ID" value="AIK68769.1"/>
    <property type="molecule type" value="Genomic_DNA"/>
</dbReference>
<protein>
    <submittedName>
        <fullName evidence="2">Putative holin-like class I protein</fullName>
    </submittedName>
</protein>
<dbReference type="GeneID" id="20284471"/>
<dbReference type="RefSeq" id="YP_009055335.1">
    <property type="nucleotide sequence ID" value="NC_024783.1"/>
</dbReference>
<evidence type="ECO:0000313" key="2">
    <source>
        <dbReference type="EMBL" id="AIK68769.1"/>
    </source>
</evidence>
<organism evidence="2 3">
    <name type="scientific">Escherichia phage EK99P-1</name>
    <dbReference type="NCBI Taxonomy" id="1527514"/>
    <lineage>
        <taxon>Viruses</taxon>
        <taxon>Duplodnaviria</taxon>
        <taxon>Heunggongvirae</taxon>
        <taxon>Uroviricota</taxon>
        <taxon>Caudoviricetes</taxon>
        <taxon>Dhillonvirus</taxon>
        <taxon>Dhillonvirus EK99P1</taxon>
    </lineage>
</organism>